<dbReference type="OrthoDB" id="9795903at2"/>
<accession>A0A2T4IKR7</accession>
<proteinExistence type="predicted"/>
<dbReference type="EMBL" id="PZJX01000081">
    <property type="protein sequence ID" value="PTE06234.1"/>
    <property type="molecule type" value="Genomic_DNA"/>
</dbReference>
<dbReference type="AlphaFoldDB" id="A0A2T4IKR7"/>
<feature type="domain" description="RES" evidence="1">
    <location>
        <begin position="77"/>
        <end position="212"/>
    </location>
</feature>
<gene>
    <name evidence="2" type="ORF">C9427_32920</name>
</gene>
<dbReference type="RefSeq" id="WP_107653113.1">
    <property type="nucleotide sequence ID" value="NZ_PZJX01000081.1"/>
</dbReference>
<sequence length="244" mass="26976">MPSAALENAPLVKWSRDAFRLIPSRFPPVNVYEGLINSGRQDEIIALENLTNPRLRSLGRLQQTTQGDASADPRLQNWNLAPFAYGNPDGTTFFGEGRPCLEVAFERQTALAVSVAKRESFLKATEETSIGLDMRMLCTPVNGTFWDLRDIEGLPAGLDEKRRREIGAKMPEGAQGILFRPVERPAGICLAIVTGDVLERSQQTVHFRYVWDGKRISILYAFDKEGVRIEASALAGEDDVLAAA</sequence>
<evidence type="ECO:0000313" key="3">
    <source>
        <dbReference type="Proteomes" id="UP000240259"/>
    </source>
</evidence>
<evidence type="ECO:0000259" key="1">
    <source>
        <dbReference type="Pfam" id="PF08808"/>
    </source>
</evidence>
<organism evidence="2 3">
    <name type="scientific">Mesorhizobium helmanticense</name>
    <dbReference type="NCBI Taxonomy" id="1776423"/>
    <lineage>
        <taxon>Bacteria</taxon>
        <taxon>Pseudomonadati</taxon>
        <taxon>Pseudomonadota</taxon>
        <taxon>Alphaproteobacteria</taxon>
        <taxon>Hyphomicrobiales</taxon>
        <taxon>Phyllobacteriaceae</taxon>
        <taxon>Mesorhizobium</taxon>
    </lineage>
</organism>
<dbReference type="Pfam" id="PF08808">
    <property type="entry name" value="RES"/>
    <property type="match status" value="1"/>
</dbReference>
<evidence type="ECO:0000313" key="2">
    <source>
        <dbReference type="EMBL" id="PTE06234.1"/>
    </source>
</evidence>
<protein>
    <recommendedName>
        <fullName evidence="1">RES domain-containing protein</fullName>
    </recommendedName>
</protein>
<dbReference type="Proteomes" id="UP000240259">
    <property type="component" value="Unassembled WGS sequence"/>
</dbReference>
<name>A0A2T4IKR7_9HYPH</name>
<reference evidence="2 3" key="1">
    <citation type="submission" date="2018-03" db="EMBL/GenBank/DDBJ databases">
        <title>Genome sequence of the symbiotic type strain Mesorhizobium helmanticense CSLC115NT isolated from Lotus corniculatus nodules.</title>
        <authorList>
            <person name="Sannazzaro A.I."/>
            <person name="Torres Tejerizo G.A."/>
            <person name="Dip D."/>
            <person name="Caballero M."/>
            <person name="Pistorio M."/>
            <person name="Estrella M.J."/>
        </authorList>
    </citation>
    <scope>NUCLEOTIDE SEQUENCE [LARGE SCALE GENOMIC DNA]</scope>
    <source>
        <strain evidence="2 3">CSLC115N</strain>
    </source>
</reference>
<keyword evidence="3" id="KW-1185">Reference proteome</keyword>
<dbReference type="InterPro" id="IPR014914">
    <property type="entry name" value="RES_dom"/>
</dbReference>
<comment type="caution">
    <text evidence="2">The sequence shown here is derived from an EMBL/GenBank/DDBJ whole genome shotgun (WGS) entry which is preliminary data.</text>
</comment>